<dbReference type="PANTHER" id="PTHR36926:SF1">
    <property type="entry name" value="COLICIN V PRODUCTION PROTEIN"/>
    <property type="match status" value="1"/>
</dbReference>
<proteinExistence type="predicted"/>
<dbReference type="GO" id="GO:0016020">
    <property type="term" value="C:membrane"/>
    <property type="evidence" value="ECO:0007669"/>
    <property type="project" value="UniProtKB-SubCell"/>
</dbReference>
<keyword evidence="2 5" id="KW-0812">Transmembrane</keyword>
<dbReference type="AlphaFoldDB" id="A0A7W8CXX2"/>
<evidence type="ECO:0000313" key="7">
    <source>
        <dbReference type="Proteomes" id="UP000539953"/>
    </source>
</evidence>
<dbReference type="InterPro" id="IPR052719">
    <property type="entry name" value="CvpA-like"/>
</dbReference>
<evidence type="ECO:0000256" key="3">
    <source>
        <dbReference type="ARBA" id="ARBA00022989"/>
    </source>
</evidence>
<sequence length="160" mass="18143">MIINSSAYQVIDIILFLVCALTLLRSYQKGFFRILYDILAILVSFYVAFQSYDTWASAHQVLDDSLMNDVFWMIALYLGMRLITGVVRLLIPSLKKTNPLSVINHLLGLAVGVLKVIIILELVSRVLTSALFQNGEDYVDQSVIYNAKERIQTISHETNQ</sequence>
<evidence type="ECO:0000256" key="4">
    <source>
        <dbReference type="ARBA" id="ARBA00023136"/>
    </source>
</evidence>
<evidence type="ECO:0000256" key="2">
    <source>
        <dbReference type="ARBA" id="ARBA00022692"/>
    </source>
</evidence>
<dbReference type="PANTHER" id="PTHR36926">
    <property type="entry name" value="COLICIN V PRODUCTION PROTEIN"/>
    <property type="match status" value="1"/>
</dbReference>
<keyword evidence="3 5" id="KW-1133">Transmembrane helix</keyword>
<comment type="subcellular location">
    <subcellularLocation>
        <location evidence="1">Membrane</location>
        <topology evidence="1">Multi-pass membrane protein</topology>
    </subcellularLocation>
</comment>
<dbReference type="EMBL" id="JACHHK010000006">
    <property type="protein sequence ID" value="MBB5183606.1"/>
    <property type="molecule type" value="Genomic_DNA"/>
</dbReference>
<dbReference type="Pfam" id="PF02674">
    <property type="entry name" value="Colicin_V"/>
    <property type="match status" value="1"/>
</dbReference>
<dbReference type="InterPro" id="IPR003825">
    <property type="entry name" value="Colicin-V_CvpA"/>
</dbReference>
<evidence type="ECO:0000256" key="5">
    <source>
        <dbReference type="SAM" id="Phobius"/>
    </source>
</evidence>
<accession>A0A7W8CXX2</accession>
<evidence type="ECO:0000313" key="6">
    <source>
        <dbReference type="EMBL" id="MBB5183606.1"/>
    </source>
</evidence>
<dbReference type="GO" id="GO:0009403">
    <property type="term" value="P:toxin biosynthetic process"/>
    <property type="evidence" value="ECO:0007669"/>
    <property type="project" value="InterPro"/>
</dbReference>
<feature type="transmembrane region" description="Helical" evidence="5">
    <location>
        <begin position="6"/>
        <end position="24"/>
    </location>
</feature>
<reference evidence="6 7" key="1">
    <citation type="submission" date="2020-08" db="EMBL/GenBank/DDBJ databases">
        <title>Genomic Encyclopedia of Type Strains, Phase IV (KMG-IV): sequencing the most valuable type-strain genomes for metagenomic binning, comparative biology and taxonomic classification.</title>
        <authorList>
            <person name="Goeker M."/>
        </authorList>
    </citation>
    <scope>NUCLEOTIDE SEQUENCE [LARGE SCALE GENOMIC DNA]</scope>
    <source>
        <strain evidence="6 7">DSM 25799</strain>
    </source>
</reference>
<feature type="transmembrane region" description="Helical" evidence="5">
    <location>
        <begin position="31"/>
        <end position="50"/>
    </location>
</feature>
<feature type="transmembrane region" description="Helical" evidence="5">
    <location>
        <begin position="103"/>
        <end position="123"/>
    </location>
</feature>
<keyword evidence="4 5" id="KW-0472">Membrane</keyword>
<feature type="transmembrane region" description="Helical" evidence="5">
    <location>
        <begin position="70"/>
        <end position="91"/>
    </location>
</feature>
<protein>
    <submittedName>
        <fullName evidence="6">Putative membrane protein required for colicin V production</fullName>
    </submittedName>
</protein>
<dbReference type="RefSeq" id="WP_183328903.1">
    <property type="nucleotide sequence ID" value="NZ_JACHHK010000006.1"/>
</dbReference>
<keyword evidence="7" id="KW-1185">Reference proteome</keyword>
<name>A0A7W8CXX2_9FIRM</name>
<gene>
    <name evidence="6" type="ORF">HNQ47_001641</name>
</gene>
<organism evidence="6 7">
    <name type="scientific">Catenisphaera adipataccumulans</name>
    <dbReference type="NCBI Taxonomy" id="700500"/>
    <lineage>
        <taxon>Bacteria</taxon>
        <taxon>Bacillati</taxon>
        <taxon>Bacillota</taxon>
        <taxon>Erysipelotrichia</taxon>
        <taxon>Erysipelotrichales</taxon>
        <taxon>Erysipelotrichaceae</taxon>
        <taxon>Catenisphaera</taxon>
    </lineage>
</organism>
<comment type="caution">
    <text evidence="6">The sequence shown here is derived from an EMBL/GenBank/DDBJ whole genome shotgun (WGS) entry which is preliminary data.</text>
</comment>
<evidence type="ECO:0000256" key="1">
    <source>
        <dbReference type="ARBA" id="ARBA00004141"/>
    </source>
</evidence>
<dbReference type="Proteomes" id="UP000539953">
    <property type="component" value="Unassembled WGS sequence"/>
</dbReference>